<accession>A0AAE4NUX0</accession>
<name>A0AAE4NUX0_9EURY</name>
<organism evidence="1 2">
    <name type="scientific">Thermococcus waiotapuensis</name>
    <dbReference type="NCBI Taxonomy" id="90909"/>
    <lineage>
        <taxon>Archaea</taxon>
        <taxon>Methanobacteriati</taxon>
        <taxon>Methanobacteriota</taxon>
        <taxon>Thermococci</taxon>
        <taxon>Thermococcales</taxon>
        <taxon>Thermococcaceae</taxon>
        <taxon>Thermococcus</taxon>
    </lineage>
</organism>
<proteinExistence type="predicted"/>
<gene>
    <name evidence="1" type="ORF">RBI02_01780</name>
</gene>
<dbReference type="Proteomes" id="UP001245683">
    <property type="component" value="Unassembled WGS sequence"/>
</dbReference>
<evidence type="ECO:0000313" key="2">
    <source>
        <dbReference type="Proteomes" id="UP001245683"/>
    </source>
</evidence>
<dbReference type="RefSeq" id="WP_315339807.1">
    <property type="nucleotide sequence ID" value="NZ_JAVDZE010000001.1"/>
</dbReference>
<dbReference type="AlphaFoldDB" id="A0AAE4NUX0"/>
<comment type="caution">
    <text evidence="1">The sequence shown here is derived from an EMBL/GenBank/DDBJ whole genome shotgun (WGS) entry which is preliminary data.</text>
</comment>
<protein>
    <submittedName>
        <fullName evidence="1">Uncharacterized protein</fullName>
    </submittedName>
</protein>
<reference evidence="1 2" key="1">
    <citation type="submission" date="2023-08" db="EMBL/GenBank/DDBJ databases">
        <title>Draft genome sequence of Thermococcus waiotapuensis WT1T, a thermophilic sulphur-dependent archaeon from order Thermococcales.</title>
        <authorList>
            <person name="Manners S.H."/>
            <person name="Carere C.R."/>
            <person name="Dhami M.K."/>
            <person name="Dobson R.C.J."/>
            <person name="Stott M.B."/>
        </authorList>
    </citation>
    <scope>NUCLEOTIDE SEQUENCE [LARGE SCALE GENOMIC DNA]</scope>
    <source>
        <strain evidence="1 2">WT1</strain>
    </source>
</reference>
<dbReference type="EMBL" id="JAVDZE010000001">
    <property type="protein sequence ID" value="MDV3103278.1"/>
    <property type="molecule type" value="Genomic_DNA"/>
</dbReference>
<sequence>MRWSKTLALIFLLSLLSSALVASVGISYWSSLRPDMHAEIRLDNAESLLKFGNAVNKNVTYDFDLFWPMKPGLTSLSLHIEGIACNNENYKITVVTMNGRQLEGSGRVEFDIERKDPFLYFHVHLNLPSSCTVLPGKNDPVVVIDAKVK</sequence>
<keyword evidence="2" id="KW-1185">Reference proteome</keyword>
<evidence type="ECO:0000313" key="1">
    <source>
        <dbReference type="EMBL" id="MDV3103278.1"/>
    </source>
</evidence>